<keyword evidence="14 17" id="KW-0234">DNA repair</keyword>
<feature type="compositionally biased region" description="Basic and acidic residues" evidence="18">
    <location>
        <begin position="108"/>
        <end position="126"/>
    </location>
</feature>
<dbReference type="GO" id="GO:0003697">
    <property type="term" value="F:single-stranded DNA binding"/>
    <property type="evidence" value="ECO:0007669"/>
    <property type="project" value="UniProtKB-UniRule"/>
</dbReference>
<keyword evidence="11 17" id="KW-0833">Ubl conjugation pathway</keyword>
<evidence type="ECO:0000256" key="15">
    <source>
        <dbReference type="ARBA" id="ARBA00023242"/>
    </source>
</evidence>
<comment type="subunit">
    <text evidence="17">Interacts with E2 UBC2, forming a complex with ubiquitin ligase activity.</text>
</comment>
<name>A0A8K0WWW3_9HYPO</name>
<evidence type="ECO:0000313" key="21">
    <source>
        <dbReference type="EMBL" id="KAH7327854.1"/>
    </source>
</evidence>
<evidence type="ECO:0000256" key="2">
    <source>
        <dbReference type="ARBA" id="ARBA00004123"/>
    </source>
</evidence>
<evidence type="ECO:0000256" key="8">
    <source>
        <dbReference type="ARBA" id="ARBA00022723"/>
    </source>
</evidence>
<dbReference type="FunFam" id="3.30.40.10:FF:000172">
    <property type="entry name" value="E3 ubiquitin-protein ligase RAD18"/>
    <property type="match status" value="1"/>
</dbReference>
<evidence type="ECO:0000256" key="3">
    <source>
        <dbReference type="ARBA" id="ARBA00004906"/>
    </source>
</evidence>
<dbReference type="Proteomes" id="UP000813444">
    <property type="component" value="Unassembled WGS sequence"/>
</dbReference>
<feature type="compositionally biased region" description="Basic and acidic residues" evidence="18">
    <location>
        <begin position="203"/>
        <end position="221"/>
    </location>
</feature>
<evidence type="ECO:0000256" key="10">
    <source>
        <dbReference type="ARBA" id="ARBA00022771"/>
    </source>
</evidence>
<keyword evidence="9 17" id="KW-0227">DNA damage</keyword>
<keyword evidence="22" id="KW-1185">Reference proteome</keyword>
<proteinExistence type="inferred from homology"/>
<dbReference type="GO" id="GO:0005634">
    <property type="term" value="C:nucleus"/>
    <property type="evidence" value="ECO:0007669"/>
    <property type="project" value="UniProtKB-SubCell"/>
</dbReference>
<keyword evidence="12 17" id="KW-0862">Zinc</keyword>
<evidence type="ECO:0000313" key="22">
    <source>
        <dbReference type="Proteomes" id="UP000813444"/>
    </source>
</evidence>
<evidence type="ECO:0000256" key="11">
    <source>
        <dbReference type="ARBA" id="ARBA00022786"/>
    </source>
</evidence>
<dbReference type="NCBIfam" id="TIGR00599">
    <property type="entry name" value="rad18"/>
    <property type="match status" value="1"/>
</dbReference>
<evidence type="ECO:0000259" key="19">
    <source>
        <dbReference type="PROSITE" id="PS50089"/>
    </source>
</evidence>
<evidence type="ECO:0000256" key="9">
    <source>
        <dbReference type="ARBA" id="ARBA00022763"/>
    </source>
</evidence>
<evidence type="ECO:0000256" key="1">
    <source>
        <dbReference type="ARBA" id="ARBA00000900"/>
    </source>
</evidence>
<dbReference type="InterPro" id="IPR017907">
    <property type="entry name" value="Znf_RING_CS"/>
</dbReference>
<dbReference type="SMART" id="SM00184">
    <property type="entry name" value="RING"/>
    <property type="match status" value="1"/>
</dbReference>
<keyword evidence="8 17" id="KW-0479">Metal-binding</keyword>
<protein>
    <recommendedName>
        <fullName evidence="6 17">Postreplication repair E3 ubiquitin-protein ligase RAD18</fullName>
        <ecNumber evidence="5 17">2.3.2.27</ecNumber>
    </recommendedName>
    <alternativeName>
        <fullName evidence="17">RING-type E3 ubiquitin transferase RAD18</fullName>
    </alternativeName>
</protein>
<dbReference type="GO" id="GO:0006281">
    <property type="term" value="P:DNA repair"/>
    <property type="evidence" value="ECO:0007669"/>
    <property type="project" value="UniProtKB-KW"/>
</dbReference>
<evidence type="ECO:0000256" key="17">
    <source>
        <dbReference type="RuleBase" id="RU368093"/>
    </source>
</evidence>
<comment type="caution">
    <text evidence="21">The sequence shown here is derived from an EMBL/GenBank/DDBJ whole genome shotgun (WGS) entry which is preliminary data.</text>
</comment>
<dbReference type="SMART" id="SM00513">
    <property type="entry name" value="SAP"/>
    <property type="match status" value="1"/>
</dbReference>
<dbReference type="InterPro" id="IPR001841">
    <property type="entry name" value="Znf_RING"/>
</dbReference>
<dbReference type="Pfam" id="PF13923">
    <property type="entry name" value="zf-C3HC4_2"/>
    <property type="match status" value="1"/>
</dbReference>
<comment type="function">
    <text evidence="17">E3 RING-finger protein, member of the UBC2/RAD6 epistasis group. Associates to the E2 ubiquitin conjugating enzyme UBC2/RAD6 to form the UBC2-RAD18 ubiquitin ligase complex involved in postreplicative repair (PRR) of damaged DNA.</text>
</comment>
<dbReference type="EC" id="2.3.2.27" evidence="5 17"/>
<comment type="subcellular location">
    <subcellularLocation>
        <location evidence="2 17">Nucleus</location>
    </subcellularLocation>
</comment>
<keyword evidence="10 16" id="KW-0863">Zinc-finger</keyword>
<dbReference type="InterPro" id="IPR013083">
    <property type="entry name" value="Znf_RING/FYVE/PHD"/>
</dbReference>
<dbReference type="PANTHER" id="PTHR14134">
    <property type="entry name" value="E3 UBIQUITIN-PROTEIN LIGASE RAD18"/>
    <property type="match status" value="1"/>
</dbReference>
<gene>
    <name evidence="21" type="ORF">B0I35DRAFT_345051</name>
</gene>
<evidence type="ECO:0000256" key="14">
    <source>
        <dbReference type="ARBA" id="ARBA00023204"/>
    </source>
</evidence>
<sequence>MSSEDVPDSTDWLATPLSGFAAVEAALRCKVCKDFFKTPMTTSCCHTFCSLCIRRAISNDGKCPLCRASEQESKLRSNWSMEETVDAFVSARPTAIRLARDTNTTTESSKRKAEQDAAEELGDRQPKRLRSSARLSRTRADPADTSLAEDTVEIKDSESDDDYIPEPQDGLVPCPICKSRMKEWQVFKHLEACPGPTPSKSGESSRCHLQQELRQPHKPADRLPTLNYSMLKDKDLRKRLADMGISNQGPRQLLERRHREWITLWNANCDAARPKKKTELLHDLDTWERTQGGRAPVAGKAALNAAIIKDKDFDGAAWAIKHGDSFKDLIASARRSKSEAQQKHAAAATSKEHPMKDTPANDDNPVGTSITPPQQREGERTMGSNAGQLAAHSDTLSPVSGHVPSHPDHPT</sequence>
<dbReference type="Gene3D" id="3.30.40.10">
    <property type="entry name" value="Zinc/RING finger domain, C3HC4 (zinc finger)"/>
    <property type="match status" value="1"/>
</dbReference>
<keyword evidence="13 17" id="KW-0238">DNA-binding</keyword>
<reference evidence="21" key="1">
    <citation type="journal article" date="2021" name="Nat. Commun.">
        <title>Genetic determinants of endophytism in the Arabidopsis root mycobiome.</title>
        <authorList>
            <person name="Mesny F."/>
            <person name="Miyauchi S."/>
            <person name="Thiergart T."/>
            <person name="Pickel B."/>
            <person name="Atanasova L."/>
            <person name="Karlsson M."/>
            <person name="Huettel B."/>
            <person name="Barry K.W."/>
            <person name="Haridas S."/>
            <person name="Chen C."/>
            <person name="Bauer D."/>
            <person name="Andreopoulos W."/>
            <person name="Pangilinan J."/>
            <person name="LaButti K."/>
            <person name="Riley R."/>
            <person name="Lipzen A."/>
            <person name="Clum A."/>
            <person name="Drula E."/>
            <person name="Henrissat B."/>
            <person name="Kohler A."/>
            <person name="Grigoriev I.V."/>
            <person name="Martin F.M."/>
            <person name="Hacquard S."/>
        </authorList>
    </citation>
    <scope>NUCLEOTIDE SEQUENCE</scope>
    <source>
        <strain evidence="21">MPI-CAGE-CH-0235</strain>
    </source>
</reference>
<feature type="region of interest" description="Disordered" evidence="18">
    <location>
        <begin position="334"/>
        <end position="411"/>
    </location>
</feature>
<dbReference type="OrthoDB" id="9049620at2759"/>
<dbReference type="GO" id="GO:0097505">
    <property type="term" value="C:Rad6-Rad18 complex"/>
    <property type="evidence" value="ECO:0007669"/>
    <property type="project" value="TreeGrafter"/>
</dbReference>
<evidence type="ECO:0000256" key="6">
    <source>
        <dbReference type="ARBA" id="ARBA00015551"/>
    </source>
</evidence>
<comment type="pathway">
    <text evidence="3 17">Protein modification; protein ubiquitination.</text>
</comment>
<comment type="catalytic activity">
    <reaction evidence="1 17">
        <text>S-ubiquitinyl-[E2 ubiquitin-conjugating enzyme]-L-cysteine + [acceptor protein]-L-lysine = [E2 ubiquitin-conjugating enzyme]-L-cysteine + N(6)-ubiquitinyl-[acceptor protein]-L-lysine.</text>
        <dbReference type="EC" id="2.3.2.27"/>
    </reaction>
</comment>
<evidence type="ECO:0000256" key="5">
    <source>
        <dbReference type="ARBA" id="ARBA00012483"/>
    </source>
</evidence>
<dbReference type="Pfam" id="PF02037">
    <property type="entry name" value="SAP"/>
    <property type="match status" value="1"/>
</dbReference>
<dbReference type="PROSITE" id="PS00518">
    <property type="entry name" value="ZF_RING_1"/>
    <property type="match status" value="1"/>
</dbReference>
<dbReference type="PANTHER" id="PTHR14134:SF2">
    <property type="entry name" value="E3 UBIQUITIN-PROTEIN LIGASE RAD18"/>
    <property type="match status" value="1"/>
</dbReference>
<dbReference type="PROSITE" id="PS50800">
    <property type="entry name" value="SAP"/>
    <property type="match status" value="1"/>
</dbReference>
<evidence type="ECO:0000256" key="18">
    <source>
        <dbReference type="SAM" id="MobiDB-lite"/>
    </source>
</evidence>
<dbReference type="SUPFAM" id="SSF57850">
    <property type="entry name" value="RING/U-box"/>
    <property type="match status" value="1"/>
</dbReference>
<dbReference type="InterPro" id="IPR004580">
    <property type="entry name" value="Rad18_fungi"/>
</dbReference>
<keyword evidence="15 17" id="KW-0539">Nucleus</keyword>
<comment type="similarity">
    <text evidence="4 17">Belongs to the RAD18 family.</text>
</comment>
<dbReference type="PROSITE" id="PS50089">
    <property type="entry name" value="ZF_RING_2"/>
    <property type="match status" value="1"/>
</dbReference>
<dbReference type="InterPro" id="IPR039577">
    <property type="entry name" value="Rad18"/>
</dbReference>
<dbReference type="GO" id="GO:0061630">
    <property type="term" value="F:ubiquitin protein ligase activity"/>
    <property type="evidence" value="ECO:0007669"/>
    <property type="project" value="UniProtKB-UniRule"/>
</dbReference>
<dbReference type="AlphaFoldDB" id="A0A8K0WWW3"/>
<dbReference type="UniPathway" id="UPA00143"/>
<dbReference type="GO" id="GO:0006513">
    <property type="term" value="P:protein monoubiquitination"/>
    <property type="evidence" value="ECO:0007669"/>
    <property type="project" value="InterPro"/>
</dbReference>
<accession>A0A8K0WWW3</accession>
<dbReference type="GO" id="GO:0006301">
    <property type="term" value="P:DNA damage tolerance"/>
    <property type="evidence" value="ECO:0007669"/>
    <property type="project" value="InterPro"/>
</dbReference>
<evidence type="ECO:0000256" key="12">
    <source>
        <dbReference type="ARBA" id="ARBA00022833"/>
    </source>
</evidence>
<evidence type="ECO:0000256" key="13">
    <source>
        <dbReference type="ARBA" id="ARBA00023125"/>
    </source>
</evidence>
<feature type="region of interest" description="Disordered" evidence="18">
    <location>
        <begin position="195"/>
        <end position="223"/>
    </location>
</feature>
<evidence type="ECO:0000256" key="4">
    <source>
        <dbReference type="ARBA" id="ARBA00009506"/>
    </source>
</evidence>
<dbReference type="EMBL" id="JAGPNK010000001">
    <property type="protein sequence ID" value="KAH7327854.1"/>
    <property type="molecule type" value="Genomic_DNA"/>
</dbReference>
<keyword evidence="7 17" id="KW-0808">Transferase</keyword>
<evidence type="ECO:0000256" key="7">
    <source>
        <dbReference type="ARBA" id="ARBA00022679"/>
    </source>
</evidence>
<dbReference type="GO" id="GO:0008270">
    <property type="term" value="F:zinc ion binding"/>
    <property type="evidence" value="ECO:0007669"/>
    <property type="project" value="UniProtKB-KW"/>
</dbReference>
<evidence type="ECO:0000256" key="16">
    <source>
        <dbReference type="PROSITE-ProRule" id="PRU00175"/>
    </source>
</evidence>
<dbReference type="InterPro" id="IPR003034">
    <property type="entry name" value="SAP_dom"/>
</dbReference>
<feature type="domain" description="RING-type" evidence="19">
    <location>
        <begin position="29"/>
        <end position="67"/>
    </location>
</feature>
<evidence type="ECO:0000259" key="20">
    <source>
        <dbReference type="PROSITE" id="PS50800"/>
    </source>
</evidence>
<feature type="domain" description="SAP" evidence="20">
    <location>
        <begin position="228"/>
        <end position="262"/>
    </location>
</feature>
<organism evidence="21 22">
    <name type="scientific">Stachybotrys elegans</name>
    <dbReference type="NCBI Taxonomy" id="80388"/>
    <lineage>
        <taxon>Eukaryota</taxon>
        <taxon>Fungi</taxon>
        <taxon>Dikarya</taxon>
        <taxon>Ascomycota</taxon>
        <taxon>Pezizomycotina</taxon>
        <taxon>Sordariomycetes</taxon>
        <taxon>Hypocreomycetidae</taxon>
        <taxon>Hypocreales</taxon>
        <taxon>Stachybotryaceae</taxon>
        <taxon>Stachybotrys</taxon>
    </lineage>
</organism>
<feature type="region of interest" description="Disordered" evidence="18">
    <location>
        <begin position="100"/>
        <end position="167"/>
    </location>
</feature>